<dbReference type="InterPro" id="IPR021136">
    <property type="entry name" value="Flagellar_hook_control-like_C"/>
</dbReference>
<evidence type="ECO:0000313" key="5">
    <source>
        <dbReference type="Proteomes" id="UP000429811"/>
    </source>
</evidence>
<keyword evidence="4" id="KW-0969">Cilium</keyword>
<dbReference type="InterPro" id="IPR038610">
    <property type="entry name" value="FliK-like_C_sf"/>
</dbReference>
<keyword evidence="4" id="KW-0966">Cell projection</keyword>
<comment type="caution">
    <text evidence="4">The sequence shown here is derived from an EMBL/GenBank/DDBJ whole genome shotgun (WGS) entry which is preliminary data.</text>
</comment>
<evidence type="ECO:0000259" key="2">
    <source>
        <dbReference type="Pfam" id="PF02120"/>
    </source>
</evidence>
<feature type="region of interest" description="Disordered" evidence="1">
    <location>
        <begin position="50"/>
        <end position="81"/>
    </location>
</feature>
<dbReference type="RefSeq" id="WP_131970414.1">
    <property type="nucleotide sequence ID" value="NZ_BAABXT010000001.1"/>
</dbReference>
<evidence type="ECO:0000313" key="4">
    <source>
        <dbReference type="EMBL" id="MSB50055.1"/>
    </source>
</evidence>
<sequence length="382" mass="39899">MNTTDLLLQMTLAATQIAQNTAPPVSDRTEDAGDRRDFSTLLAEKRVEAAGAETGRAVSESQKGGVPAAADGGALSQGAQSVPQAPGLEELFRSLLMGAQAAPEGDVSLQQVPQTAVPGMAQAPAAAEEGAVLLQPGQQTAGGEQLPVPAEPALAGEAESTVQAEVLPAAEDGGTATAQAVTPAARESGAQTPADAGETAGRPAGGEQELPELDSVQTEGAAQPLFDRTEHMPVKVGEADTLDATEPDFAPRLAKAITEAEQEGARHVELKLAPEHLGKLSVELTQGKDGVLHIVFHAENEQAMKLLQEHSATLVSMLHGSHSGEIQVEVPRPQQGEQPWQQPEQQPGQQHGRNPQEQGRQRQSTEDFLQQLRLGLLGVEAE</sequence>
<dbReference type="EMBL" id="WKPO01000024">
    <property type="protein sequence ID" value="MSB50055.1"/>
    <property type="molecule type" value="Genomic_DNA"/>
</dbReference>
<reference evidence="4 5" key="1">
    <citation type="journal article" date="2019" name="Nat. Med.">
        <title>A library of human gut bacterial isolates paired with longitudinal multiomics data enables mechanistic microbiome research.</title>
        <authorList>
            <person name="Poyet M."/>
            <person name="Groussin M."/>
            <person name="Gibbons S.M."/>
            <person name="Avila-Pacheco J."/>
            <person name="Jiang X."/>
            <person name="Kearney S.M."/>
            <person name="Perrotta A.R."/>
            <person name="Berdy B."/>
            <person name="Zhao S."/>
            <person name="Lieberman T.D."/>
            <person name="Swanson P.K."/>
            <person name="Smith M."/>
            <person name="Roesemann S."/>
            <person name="Alexander J.E."/>
            <person name="Rich S.A."/>
            <person name="Livny J."/>
            <person name="Vlamakis H."/>
            <person name="Clish C."/>
            <person name="Bullock K."/>
            <person name="Deik A."/>
            <person name="Scott J."/>
            <person name="Pierce K.A."/>
            <person name="Xavier R.J."/>
            <person name="Alm E.J."/>
        </authorList>
    </citation>
    <scope>NUCLEOTIDE SEQUENCE [LARGE SCALE GENOMIC DNA]</scope>
    <source>
        <strain evidence="4 5">BIOML-A5</strain>
    </source>
</reference>
<dbReference type="EMBL" id="JAQLWO010000013">
    <property type="protein sequence ID" value="MDB7906751.1"/>
    <property type="molecule type" value="Genomic_DNA"/>
</dbReference>
<evidence type="ECO:0000313" key="3">
    <source>
        <dbReference type="EMBL" id="MDB7906751.1"/>
    </source>
</evidence>
<dbReference type="Proteomes" id="UP001211006">
    <property type="component" value="Unassembled WGS sequence"/>
</dbReference>
<dbReference type="Proteomes" id="UP000429811">
    <property type="component" value="Unassembled WGS sequence"/>
</dbReference>
<feature type="domain" description="Flagellar hook-length control protein-like C-terminal" evidence="2">
    <location>
        <begin position="256"/>
        <end position="335"/>
    </location>
</feature>
<reference evidence="3" key="2">
    <citation type="submission" date="2023-01" db="EMBL/GenBank/DDBJ databases">
        <title>Human gut microbiome strain richness.</title>
        <authorList>
            <person name="Chen-Liaw A."/>
        </authorList>
    </citation>
    <scope>NUCLEOTIDE SEQUENCE</scope>
    <source>
        <strain evidence="3">2225st1_A6_2225SCRN_200828</strain>
    </source>
</reference>
<name>A0A6I2RH32_FLAPL</name>
<dbReference type="Pfam" id="PF02120">
    <property type="entry name" value="Flg_hook"/>
    <property type="match status" value="1"/>
</dbReference>
<feature type="region of interest" description="Disordered" evidence="1">
    <location>
        <begin position="333"/>
        <end position="367"/>
    </location>
</feature>
<keyword evidence="4" id="KW-0282">Flagellum</keyword>
<evidence type="ECO:0000256" key="1">
    <source>
        <dbReference type="SAM" id="MobiDB-lite"/>
    </source>
</evidence>
<feature type="compositionally biased region" description="Low complexity" evidence="1">
    <location>
        <begin position="333"/>
        <end position="350"/>
    </location>
</feature>
<gene>
    <name evidence="4" type="ORF">GKE90_15345</name>
    <name evidence="3" type="ORF">PND83_12250</name>
</gene>
<protein>
    <submittedName>
        <fullName evidence="4">Flagellar hook-length control protein FliK</fullName>
    </submittedName>
</protein>
<feature type="region of interest" description="Disordered" evidence="1">
    <location>
        <begin position="178"/>
        <end position="215"/>
    </location>
</feature>
<accession>A0A6I2RH32</accession>
<dbReference type="AlphaFoldDB" id="A0A6I2RH32"/>
<dbReference type="Gene3D" id="3.30.750.140">
    <property type="match status" value="1"/>
</dbReference>
<organism evidence="4 5">
    <name type="scientific">Flavonifractor plautii</name>
    <name type="common">Fusobacterium plautii</name>
    <dbReference type="NCBI Taxonomy" id="292800"/>
    <lineage>
        <taxon>Bacteria</taxon>
        <taxon>Bacillati</taxon>
        <taxon>Bacillota</taxon>
        <taxon>Clostridia</taxon>
        <taxon>Eubacteriales</taxon>
        <taxon>Oscillospiraceae</taxon>
        <taxon>Flavonifractor</taxon>
    </lineage>
</organism>
<dbReference type="CDD" id="cd17470">
    <property type="entry name" value="T3SS_Flik_C"/>
    <property type="match status" value="1"/>
</dbReference>
<proteinExistence type="predicted"/>